<evidence type="ECO:0000313" key="7">
    <source>
        <dbReference type="Proteomes" id="UP000501387"/>
    </source>
</evidence>
<dbReference type="EMBL" id="CP049934">
    <property type="protein sequence ID" value="QIM15972.1"/>
    <property type="molecule type" value="Genomic_DNA"/>
</dbReference>
<dbReference type="GO" id="GO:0016787">
    <property type="term" value="F:hydrolase activity"/>
    <property type="evidence" value="ECO:0007669"/>
    <property type="project" value="UniProtKB-KW"/>
</dbReference>
<dbReference type="AlphaFoldDB" id="A0A6G8FIU0"/>
<dbReference type="InterPro" id="IPR004843">
    <property type="entry name" value="Calcineurin-like_PHP"/>
</dbReference>
<dbReference type="InterPro" id="IPR006311">
    <property type="entry name" value="TAT_signal"/>
</dbReference>
<keyword evidence="3" id="KW-0408">Iron</keyword>
<organism evidence="6 7">
    <name type="scientific">Leucobacter insecticola</name>
    <dbReference type="NCBI Taxonomy" id="2714934"/>
    <lineage>
        <taxon>Bacteria</taxon>
        <taxon>Bacillati</taxon>
        <taxon>Actinomycetota</taxon>
        <taxon>Actinomycetes</taxon>
        <taxon>Micrococcales</taxon>
        <taxon>Microbacteriaceae</taxon>
        <taxon>Leucobacter</taxon>
    </lineage>
</organism>
<protein>
    <submittedName>
        <fullName evidence="6">TIGR03767 family metallophosphoesterase</fullName>
    </submittedName>
</protein>
<dbReference type="InterPro" id="IPR022506">
    <property type="entry name" value="Metallophosphoesterase_PPA1498"/>
</dbReference>
<name>A0A6G8FIU0_9MICO</name>
<dbReference type="RefSeq" id="WP_166322532.1">
    <property type="nucleotide sequence ID" value="NZ_CP049934.1"/>
</dbReference>
<dbReference type="Gene3D" id="3.60.21.10">
    <property type="match status" value="1"/>
</dbReference>
<dbReference type="PANTHER" id="PTHR42988">
    <property type="entry name" value="PHOSPHOHYDROLASE"/>
    <property type="match status" value="1"/>
</dbReference>
<gene>
    <name evidence="6" type="ORF">G7067_05340</name>
</gene>
<dbReference type="KEGG" id="lins:G7067_05340"/>
<comment type="similarity">
    <text evidence="4">Belongs to the cyclic nucleotide phosphodiesterase class-III family.</text>
</comment>
<evidence type="ECO:0000256" key="4">
    <source>
        <dbReference type="ARBA" id="ARBA00025742"/>
    </source>
</evidence>
<proteinExistence type="inferred from homology"/>
<keyword evidence="1" id="KW-0479">Metal-binding</keyword>
<dbReference type="PROSITE" id="PS51318">
    <property type="entry name" value="TAT"/>
    <property type="match status" value="1"/>
</dbReference>
<evidence type="ECO:0000313" key="6">
    <source>
        <dbReference type="EMBL" id="QIM15972.1"/>
    </source>
</evidence>
<dbReference type="InterPro" id="IPR050884">
    <property type="entry name" value="CNP_phosphodiesterase-III"/>
</dbReference>
<evidence type="ECO:0000259" key="5">
    <source>
        <dbReference type="Pfam" id="PF00149"/>
    </source>
</evidence>
<dbReference type="PANTHER" id="PTHR42988:SF2">
    <property type="entry name" value="CYCLIC NUCLEOTIDE PHOSPHODIESTERASE CBUA0032-RELATED"/>
    <property type="match status" value="1"/>
</dbReference>
<reference evidence="6 7" key="1">
    <citation type="submission" date="2020-03" db="EMBL/GenBank/DDBJ databases">
        <title>Leucobacter sp. nov., isolated from beetles.</title>
        <authorList>
            <person name="Hyun D.-W."/>
            <person name="Bae J.-W."/>
        </authorList>
    </citation>
    <scope>NUCLEOTIDE SEQUENCE [LARGE SCALE GENOMIC DNA]</scope>
    <source>
        <strain evidence="6 7">HDW9B</strain>
    </source>
</reference>
<dbReference type="Pfam" id="PF00149">
    <property type="entry name" value="Metallophos"/>
    <property type="match status" value="1"/>
</dbReference>
<dbReference type="NCBIfam" id="TIGR03767">
    <property type="entry name" value="P_acnes_RR"/>
    <property type="match status" value="1"/>
</dbReference>
<dbReference type="InterPro" id="IPR029052">
    <property type="entry name" value="Metallo-depent_PP-like"/>
</dbReference>
<evidence type="ECO:0000256" key="1">
    <source>
        <dbReference type="ARBA" id="ARBA00022723"/>
    </source>
</evidence>
<evidence type="ECO:0000256" key="3">
    <source>
        <dbReference type="ARBA" id="ARBA00023004"/>
    </source>
</evidence>
<evidence type="ECO:0000256" key="2">
    <source>
        <dbReference type="ARBA" id="ARBA00022801"/>
    </source>
</evidence>
<sequence>MAGLSRRGFIAGIGALAAVAGIEVDAFGRQTVKRLEAIENGLPLGDAPSTLEQTFVRGPVLQGSYRAITTGPGEPYLPRLDILGTEPDPARTAARRSLLYMAHLSDLHLIDAQTPCRLEPLIDLNHGTWAGAFRPQETLTAAVVSQMVEGYYIARYSPLTGAPIAAAIVTGDSTDMLSELELRWYIDLLDGGEIDPGSAGDDYHGVQVWEEAPWAYHPGNPDGGDFAKYGFPKLPELLQQAVSQKITSIGLPMPWYTVFGNHDAMFYGTFGVTDQMRQMAVGSRKSFEMTTTLANMLNEYSAQNGALTQGAGSIRDLFGAVGMNAVPANPKRRLYDSREFMAEHFNSPAAPGPVGHGFTEENLRSGETWWKADLSGSVRLLGLDTCNTVAGPDGAVSEAQFEWLGQELRQAEREGKLILIASHHNSHTLDNPSRKPGETGRLYFSKDLLELLLKHPVVIAWLNGHTHINEILAHTRAASGTDESAQPGGFWEITTASCIDFPQQQQTIEIMDNRDGTLSLFTTVIDHASPATPTGDGSAADLAARSRELSLNDWIAEPLMRRGSPLDRNTELLLPAPFPLDGFSDAMIEKERMTHIARITAQEKAVGG</sequence>
<keyword evidence="2" id="KW-0378">Hydrolase</keyword>
<dbReference type="Proteomes" id="UP000501387">
    <property type="component" value="Chromosome"/>
</dbReference>
<dbReference type="SUPFAM" id="SSF56300">
    <property type="entry name" value="Metallo-dependent phosphatases"/>
    <property type="match status" value="1"/>
</dbReference>
<accession>A0A6G8FIU0</accession>
<keyword evidence="7" id="KW-1185">Reference proteome</keyword>
<feature type="domain" description="Calcineurin-like phosphoesterase" evidence="5">
    <location>
        <begin position="224"/>
        <end position="468"/>
    </location>
</feature>
<dbReference type="GO" id="GO:0046872">
    <property type="term" value="F:metal ion binding"/>
    <property type="evidence" value="ECO:0007669"/>
    <property type="project" value="UniProtKB-KW"/>
</dbReference>